<organism evidence="15 16">
    <name type="scientific">Helobdella robusta</name>
    <name type="common">Californian leech</name>
    <dbReference type="NCBI Taxonomy" id="6412"/>
    <lineage>
        <taxon>Eukaryota</taxon>
        <taxon>Metazoa</taxon>
        <taxon>Spiralia</taxon>
        <taxon>Lophotrochozoa</taxon>
        <taxon>Annelida</taxon>
        <taxon>Clitellata</taxon>
        <taxon>Hirudinea</taxon>
        <taxon>Rhynchobdellida</taxon>
        <taxon>Glossiphoniidae</taxon>
        <taxon>Helobdella</taxon>
    </lineage>
</organism>
<sequence length="108" mass="12369">MSSAKEGLGNCQLPISRIRTIMKSSPEVNSIGNDSLFLIAKATELFVQNLAQLAYEKSCNKELVDYNDLADIINKKEQLQFLQDIIPKKMKYKDYLEMVKKKEIIVIK</sequence>
<dbReference type="Pfam" id="PF00808">
    <property type="entry name" value="CBFD_NFYB_HMF"/>
    <property type="match status" value="1"/>
</dbReference>
<dbReference type="eggNOG" id="KOG1657">
    <property type="taxonomic scope" value="Eukaryota"/>
</dbReference>
<dbReference type="PANTHER" id="PTHR10252:SF54">
    <property type="entry name" value="CHROMATIN ACCESSIBILITY COMPLEX PROTEIN 1"/>
    <property type="match status" value="1"/>
</dbReference>
<keyword evidence="3" id="KW-0808">Transferase</keyword>
<protein>
    <recommendedName>
        <fullName evidence="11">Chromatin accessibility complex protein 1</fullName>
    </recommendedName>
    <alternativeName>
        <fullName evidence="12">DNA polymerase epsilon subunit p15</fullName>
    </alternativeName>
</protein>
<dbReference type="OMA" id="FLEYKHI"/>
<evidence type="ECO:0000256" key="6">
    <source>
        <dbReference type="ARBA" id="ARBA00023054"/>
    </source>
</evidence>
<gene>
    <name evidence="15" type="primary">20208687</name>
    <name evidence="14" type="ORF">HELRODRAFT_182743</name>
</gene>
<dbReference type="GO" id="GO:0003677">
    <property type="term" value="F:DNA binding"/>
    <property type="evidence" value="ECO:0007669"/>
    <property type="project" value="UniProtKB-KW"/>
</dbReference>
<keyword evidence="7" id="KW-0238">DNA-binding</keyword>
<dbReference type="InterPro" id="IPR050568">
    <property type="entry name" value="Transcr_DNA_Rep_Reg"/>
</dbReference>
<reference evidence="14 16" key="2">
    <citation type="journal article" date="2013" name="Nature">
        <title>Insights into bilaterian evolution from three spiralian genomes.</title>
        <authorList>
            <person name="Simakov O."/>
            <person name="Marletaz F."/>
            <person name="Cho S.J."/>
            <person name="Edsinger-Gonzales E."/>
            <person name="Havlak P."/>
            <person name="Hellsten U."/>
            <person name="Kuo D.H."/>
            <person name="Larsson T."/>
            <person name="Lv J."/>
            <person name="Arendt D."/>
            <person name="Savage R."/>
            <person name="Osoegawa K."/>
            <person name="de Jong P."/>
            <person name="Grimwood J."/>
            <person name="Chapman J.A."/>
            <person name="Shapiro H."/>
            <person name="Aerts A."/>
            <person name="Otillar R.P."/>
            <person name="Terry A.Y."/>
            <person name="Boore J.L."/>
            <person name="Grigoriev I.V."/>
            <person name="Lindberg D.R."/>
            <person name="Seaver E.C."/>
            <person name="Weisblat D.A."/>
            <person name="Putnam N.H."/>
            <person name="Rokhsar D.S."/>
        </authorList>
    </citation>
    <scope>NUCLEOTIDE SEQUENCE</scope>
</reference>
<evidence type="ECO:0000256" key="12">
    <source>
        <dbReference type="ARBA" id="ARBA00083235"/>
    </source>
</evidence>
<dbReference type="PANTHER" id="PTHR10252">
    <property type="entry name" value="HISTONE-LIKE TRANSCRIPTION FACTOR CCAAT-RELATED"/>
    <property type="match status" value="1"/>
</dbReference>
<name>T1FIN8_HELRO</name>
<dbReference type="AlphaFoldDB" id="T1FIN8"/>
<dbReference type="STRING" id="6412.T1FIN8"/>
<keyword evidence="8" id="KW-0539">Nucleus</keyword>
<comment type="subcellular location">
    <subcellularLocation>
        <location evidence="1">Nucleus</location>
    </subcellularLocation>
</comment>
<dbReference type="CTD" id="20208687"/>
<dbReference type="KEGG" id="hro:HELRODRAFT_182743"/>
<evidence type="ECO:0000256" key="10">
    <source>
        <dbReference type="ARBA" id="ARBA00062516"/>
    </source>
</evidence>
<feature type="domain" description="Transcription factor CBF/NF-Y/archaeal histone" evidence="13">
    <location>
        <begin position="12"/>
        <end position="61"/>
    </location>
</feature>
<dbReference type="Proteomes" id="UP000015101">
    <property type="component" value="Unassembled WGS sequence"/>
</dbReference>
<evidence type="ECO:0000313" key="15">
    <source>
        <dbReference type="EnsemblMetazoa" id="HelroP182743"/>
    </source>
</evidence>
<accession>T1FIN8</accession>
<dbReference type="RefSeq" id="XP_009031716.1">
    <property type="nucleotide sequence ID" value="XM_009033468.1"/>
</dbReference>
<reference evidence="15" key="3">
    <citation type="submission" date="2015-06" db="UniProtKB">
        <authorList>
            <consortium name="EnsemblMetazoa"/>
        </authorList>
    </citation>
    <scope>IDENTIFICATION</scope>
</reference>
<dbReference type="GO" id="GO:0005634">
    <property type="term" value="C:nucleus"/>
    <property type="evidence" value="ECO:0000318"/>
    <property type="project" value="GO_Central"/>
</dbReference>
<keyword evidence="5" id="KW-0007">Acetylation</keyword>
<reference evidence="16" key="1">
    <citation type="submission" date="2012-12" db="EMBL/GenBank/DDBJ databases">
        <authorList>
            <person name="Hellsten U."/>
            <person name="Grimwood J."/>
            <person name="Chapman J.A."/>
            <person name="Shapiro H."/>
            <person name="Aerts A."/>
            <person name="Otillar R.P."/>
            <person name="Terry A.Y."/>
            <person name="Boore J.L."/>
            <person name="Simakov O."/>
            <person name="Marletaz F."/>
            <person name="Cho S.-J."/>
            <person name="Edsinger-Gonzales E."/>
            <person name="Havlak P."/>
            <person name="Kuo D.-H."/>
            <person name="Larsson T."/>
            <person name="Lv J."/>
            <person name="Arendt D."/>
            <person name="Savage R."/>
            <person name="Osoegawa K."/>
            <person name="de Jong P."/>
            <person name="Lindberg D.R."/>
            <person name="Seaver E.C."/>
            <person name="Weisblat D.A."/>
            <person name="Putnam N.H."/>
            <person name="Grigoriev I.V."/>
            <person name="Rokhsar D.S."/>
        </authorList>
    </citation>
    <scope>NUCLEOTIDE SEQUENCE</scope>
</reference>
<evidence type="ECO:0000256" key="5">
    <source>
        <dbReference type="ARBA" id="ARBA00022990"/>
    </source>
</evidence>
<evidence type="ECO:0000256" key="9">
    <source>
        <dbReference type="ARBA" id="ARBA00059032"/>
    </source>
</evidence>
<dbReference type="GO" id="GO:0046982">
    <property type="term" value="F:protein heterodimerization activity"/>
    <property type="evidence" value="ECO:0007669"/>
    <property type="project" value="InterPro"/>
</dbReference>
<dbReference type="InterPro" id="IPR009072">
    <property type="entry name" value="Histone-fold"/>
</dbReference>
<dbReference type="OrthoDB" id="1291358at2759"/>
<comment type="function">
    <text evidence="9">Forms a complex with DNA polymerase epsilon subunit POLE3 and binds naked DNA, which is then incorporated into chromatin, aided by the nucleosome remodeling activity of ISWI/SNF2H and ACF1. Does not enhance nucleosome sliding activity of the ACF-5 ISWI chromatin remodeling complex.</text>
</comment>
<evidence type="ECO:0000256" key="11">
    <source>
        <dbReference type="ARBA" id="ARBA00071805"/>
    </source>
</evidence>
<dbReference type="HOGENOM" id="CLU_045277_11_3_1"/>
<evidence type="ECO:0000313" key="16">
    <source>
        <dbReference type="Proteomes" id="UP000015101"/>
    </source>
</evidence>
<dbReference type="EMBL" id="AMQM01008357">
    <property type="status" value="NOT_ANNOTATED_CDS"/>
    <property type="molecule type" value="Genomic_DNA"/>
</dbReference>
<dbReference type="GeneID" id="20208687"/>
<dbReference type="GO" id="GO:0016779">
    <property type="term" value="F:nucleotidyltransferase activity"/>
    <property type="evidence" value="ECO:0007669"/>
    <property type="project" value="UniProtKB-KW"/>
</dbReference>
<dbReference type="GO" id="GO:0006338">
    <property type="term" value="P:chromatin remodeling"/>
    <property type="evidence" value="ECO:0000318"/>
    <property type="project" value="GO_Central"/>
</dbReference>
<evidence type="ECO:0000256" key="7">
    <source>
        <dbReference type="ARBA" id="ARBA00023125"/>
    </source>
</evidence>
<keyword evidence="6" id="KW-0175">Coiled coil</keyword>
<evidence type="ECO:0000256" key="4">
    <source>
        <dbReference type="ARBA" id="ARBA00022695"/>
    </source>
</evidence>
<dbReference type="EMBL" id="KB097768">
    <property type="protein sequence ID" value="ESN90139.1"/>
    <property type="molecule type" value="Genomic_DNA"/>
</dbReference>
<dbReference type="InterPro" id="IPR003958">
    <property type="entry name" value="CBFA_NFYB_domain"/>
</dbReference>
<evidence type="ECO:0000256" key="3">
    <source>
        <dbReference type="ARBA" id="ARBA00022679"/>
    </source>
</evidence>
<dbReference type="CDD" id="cd22924">
    <property type="entry name" value="HFD_CHRAC1-like"/>
    <property type="match status" value="1"/>
</dbReference>
<dbReference type="GO" id="GO:0006261">
    <property type="term" value="P:DNA-templated DNA replication"/>
    <property type="evidence" value="ECO:0000318"/>
    <property type="project" value="GO_Central"/>
</dbReference>
<proteinExistence type="predicted"/>
<keyword evidence="16" id="KW-1185">Reference proteome</keyword>
<evidence type="ECO:0000259" key="13">
    <source>
        <dbReference type="Pfam" id="PF00808"/>
    </source>
</evidence>
<dbReference type="EnsemblMetazoa" id="HelroT182743">
    <property type="protein sequence ID" value="HelroP182743"/>
    <property type="gene ID" value="HelroG182743"/>
</dbReference>
<dbReference type="Gene3D" id="1.10.20.10">
    <property type="entry name" value="Histone, subunit A"/>
    <property type="match status" value="1"/>
</dbReference>
<evidence type="ECO:0000256" key="8">
    <source>
        <dbReference type="ARBA" id="ARBA00023242"/>
    </source>
</evidence>
<dbReference type="SUPFAM" id="SSF47113">
    <property type="entry name" value="Histone-fold"/>
    <property type="match status" value="1"/>
</dbReference>
<keyword evidence="4" id="KW-0548">Nucleotidyltransferase</keyword>
<dbReference type="FunCoup" id="T1FIN8">
    <property type="interactions" value="1074"/>
</dbReference>
<keyword evidence="2" id="KW-0597">Phosphoprotein</keyword>
<evidence type="ECO:0000256" key="1">
    <source>
        <dbReference type="ARBA" id="ARBA00004123"/>
    </source>
</evidence>
<evidence type="ECO:0000313" key="14">
    <source>
        <dbReference type="EMBL" id="ESN90139.1"/>
    </source>
</evidence>
<dbReference type="InParanoid" id="T1FIN8"/>
<dbReference type="GO" id="GO:0008623">
    <property type="term" value="C:CHRAC"/>
    <property type="evidence" value="ECO:0000318"/>
    <property type="project" value="GO_Central"/>
</dbReference>
<comment type="subunit">
    <text evidence="10">Heterodimer with POLE3; binds to DNA. Component of the CHRAC ISWI chromatin remodeling complex at least composed of SMARCA5/SNF2H, BAZ1A/ACF1, CHRAC1 and POLE3; the complex preferentially binds DNA through the CHRAC1-POLE3 heterodimer and possesses ATP-dependent nucleosome-remodeling activity. Within the complex, the heterodimer with POLE3 interacts with SMARCA5/SNF2H; the interaction is direct and enhances nucleosome sliding activity by the SMARCA5/SNF2H and BAZ1A/ACF1 interaction. Within the complex, the heterodimer with POLE3 interacts with BAZ1A/ACF1; the interactions are direct.</text>
</comment>
<evidence type="ECO:0000256" key="2">
    <source>
        <dbReference type="ARBA" id="ARBA00022553"/>
    </source>
</evidence>
<dbReference type="FunFam" id="1.10.20.10:FF:000048">
    <property type="entry name" value="Chromatin accessibility complex subunit 1"/>
    <property type="match status" value="1"/>
</dbReference>